<evidence type="ECO:0000313" key="3">
    <source>
        <dbReference type="EMBL" id="EGT50984.1"/>
    </source>
</evidence>
<evidence type="ECO:0000256" key="1">
    <source>
        <dbReference type="RuleBase" id="RU363044"/>
    </source>
</evidence>
<dbReference type="OrthoDB" id="416437at2759"/>
<keyword evidence="1" id="KW-0547">Nucleotide-binding</keyword>
<dbReference type="Proteomes" id="UP000008068">
    <property type="component" value="Unassembled WGS sequence"/>
</dbReference>
<keyword evidence="1" id="KW-0378">Hydrolase</keyword>
<keyword evidence="1" id="KW-0067">ATP-binding</keyword>
<reference evidence="4" key="1">
    <citation type="submission" date="2011-07" db="EMBL/GenBank/DDBJ databases">
        <authorList>
            <consortium name="Caenorhabditis brenneri Sequencing and Analysis Consortium"/>
            <person name="Wilson R.K."/>
        </authorList>
    </citation>
    <scope>NUCLEOTIDE SEQUENCE [LARGE SCALE GENOMIC DNA]</scope>
    <source>
        <strain evidence="4">PB2801</strain>
    </source>
</reference>
<dbReference type="Pfam" id="PF05970">
    <property type="entry name" value="PIF1"/>
    <property type="match status" value="1"/>
</dbReference>
<dbReference type="EMBL" id="GL379831">
    <property type="protein sequence ID" value="EGT50984.1"/>
    <property type="molecule type" value="Genomic_DNA"/>
</dbReference>
<feature type="domain" description="DNA helicase Pif1-like DEAD-box helicase" evidence="2">
    <location>
        <begin position="30"/>
        <end position="214"/>
    </location>
</feature>
<comment type="similarity">
    <text evidence="1">Belongs to the helicase family.</text>
</comment>
<evidence type="ECO:0000259" key="2">
    <source>
        <dbReference type="Pfam" id="PF05970"/>
    </source>
</evidence>
<name>G0N2U2_CAEBE</name>
<dbReference type="Gene3D" id="3.40.50.300">
    <property type="entry name" value="P-loop containing nucleotide triphosphate hydrolases"/>
    <property type="match status" value="1"/>
</dbReference>
<sequence length="479" mass="53595">MSVLSLLLGKKQQQPLVVSKMPVQVDGVVLAGEQLQVYERFLEEHRQGKKILWSVLGLSGTGKTTLLKAIQNAPRSEHGGPNCLSTAYVATAAVQIEAKTINSTFLLSRDGEPYNANQIACDRMYQELRACDVLLIDNVNYVDANTFVNINRRLQEAHRNQEAFGGISVILFGDLFQQSRYGESIYGANAESQVLWQMFKSIELTHNFKYESEEERHVMNAIAMGGLYLEAKEYLTRHCRMDGGNPQKVATKLLELRAEYGDQGEKFAVIAPSNEMVGDIQERLIAQAIHKQTFPRVNQVPDITGREDQFSHQSEKTDIAVTVARGCTVMLTINLPISIGNTKILHGTTGVVEGWDADTIHVRFDDHEDTEKITRVGWYYKKEGTNIREGWEQFPLLVTNGVYNYQNSQGLLFDGVIVVRETSWGSGARALDAGDFYSALSRAKSLKKSCITPTIPLKWTRSGAANQEMARLRNAQNQE</sequence>
<keyword evidence="1" id="KW-0234">DNA repair</keyword>
<dbReference type="OMA" id="ATINCTF"/>
<comment type="catalytic activity">
    <reaction evidence="1">
        <text>ATP + H2O = ADP + phosphate + H(+)</text>
        <dbReference type="Rhea" id="RHEA:13065"/>
        <dbReference type="ChEBI" id="CHEBI:15377"/>
        <dbReference type="ChEBI" id="CHEBI:15378"/>
        <dbReference type="ChEBI" id="CHEBI:30616"/>
        <dbReference type="ChEBI" id="CHEBI:43474"/>
        <dbReference type="ChEBI" id="CHEBI:456216"/>
        <dbReference type="EC" id="5.6.2.3"/>
    </reaction>
</comment>
<keyword evidence="1" id="KW-0233">DNA recombination</keyword>
<dbReference type="InParanoid" id="G0N2U2"/>
<dbReference type="AlphaFoldDB" id="G0N2U2"/>
<protein>
    <recommendedName>
        <fullName evidence="1">ATP-dependent DNA helicase</fullName>
        <ecNumber evidence="1">5.6.2.3</ecNumber>
    </recommendedName>
</protein>
<dbReference type="PANTHER" id="PTHR47642:SF6">
    <property type="entry name" value="ATP-DEPENDENT DNA HELICASE"/>
    <property type="match status" value="1"/>
</dbReference>
<dbReference type="InterPro" id="IPR027417">
    <property type="entry name" value="P-loop_NTPase"/>
</dbReference>
<dbReference type="EC" id="5.6.2.3" evidence="1"/>
<keyword evidence="1" id="KW-0227">DNA damage</keyword>
<evidence type="ECO:0000313" key="4">
    <source>
        <dbReference type="Proteomes" id="UP000008068"/>
    </source>
</evidence>
<dbReference type="GO" id="GO:0006281">
    <property type="term" value="P:DNA repair"/>
    <property type="evidence" value="ECO:0007669"/>
    <property type="project" value="UniProtKB-KW"/>
</dbReference>
<dbReference type="SUPFAM" id="SSF52540">
    <property type="entry name" value="P-loop containing nucleoside triphosphate hydrolases"/>
    <property type="match status" value="2"/>
</dbReference>
<dbReference type="HOGENOM" id="CLU_001613_9_0_1"/>
<dbReference type="PANTHER" id="PTHR47642">
    <property type="entry name" value="ATP-DEPENDENT DNA HELICASE"/>
    <property type="match status" value="1"/>
</dbReference>
<dbReference type="GO" id="GO:0006310">
    <property type="term" value="P:DNA recombination"/>
    <property type="evidence" value="ECO:0007669"/>
    <property type="project" value="UniProtKB-KW"/>
</dbReference>
<proteinExistence type="inferred from homology"/>
<dbReference type="GO" id="GO:0043139">
    <property type="term" value="F:5'-3' DNA helicase activity"/>
    <property type="evidence" value="ECO:0007669"/>
    <property type="project" value="UniProtKB-EC"/>
</dbReference>
<dbReference type="GO" id="GO:0000723">
    <property type="term" value="P:telomere maintenance"/>
    <property type="evidence" value="ECO:0007669"/>
    <property type="project" value="InterPro"/>
</dbReference>
<keyword evidence="1" id="KW-0347">Helicase</keyword>
<dbReference type="InterPro" id="IPR051055">
    <property type="entry name" value="PIF1_helicase"/>
</dbReference>
<dbReference type="InterPro" id="IPR010285">
    <property type="entry name" value="DNA_helicase_pif1-like_DEAD"/>
</dbReference>
<dbReference type="STRING" id="135651.G0N2U2"/>
<dbReference type="GO" id="GO:0005524">
    <property type="term" value="F:ATP binding"/>
    <property type="evidence" value="ECO:0007669"/>
    <property type="project" value="UniProtKB-KW"/>
</dbReference>
<accession>G0N2U2</accession>
<comment type="cofactor">
    <cofactor evidence="1">
        <name>Mg(2+)</name>
        <dbReference type="ChEBI" id="CHEBI:18420"/>
    </cofactor>
</comment>
<organism evidence="4">
    <name type="scientific">Caenorhabditis brenneri</name>
    <name type="common">Nematode worm</name>
    <dbReference type="NCBI Taxonomy" id="135651"/>
    <lineage>
        <taxon>Eukaryota</taxon>
        <taxon>Metazoa</taxon>
        <taxon>Ecdysozoa</taxon>
        <taxon>Nematoda</taxon>
        <taxon>Chromadorea</taxon>
        <taxon>Rhabditida</taxon>
        <taxon>Rhabditina</taxon>
        <taxon>Rhabditomorpha</taxon>
        <taxon>Rhabditoidea</taxon>
        <taxon>Rhabditidae</taxon>
        <taxon>Peloderinae</taxon>
        <taxon>Caenorhabditis</taxon>
    </lineage>
</organism>
<keyword evidence="4" id="KW-1185">Reference proteome</keyword>
<gene>
    <name evidence="3" type="ORF">CAEBREN_00584</name>
</gene>
<dbReference type="eggNOG" id="KOG0987">
    <property type="taxonomic scope" value="Eukaryota"/>
</dbReference>
<dbReference type="GO" id="GO:0016887">
    <property type="term" value="F:ATP hydrolysis activity"/>
    <property type="evidence" value="ECO:0007669"/>
    <property type="project" value="RHEA"/>
</dbReference>